<dbReference type="Proteomes" id="UP001460270">
    <property type="component" value="Unassembled WGS sequence"/>
</dbReference>
<dbReference type="AlphaFoldDB" id="A0AAW0MFT2"/>
<accession>A0AAW0MFT2</accession>
<organism evidence="1 2">
    <name type="scientific">Mugilogobius chulae</name>
    <name type="common">yellowstripe goby</name>
    <dbReference type="NCBI Taxonomy" id="88201"/>
    <lineage>
        <taxon>Eukaryota</taxon>
        <taxon>Metazoa</taxon>
        <taxon>Chordata</taxon>
        <taxon>Craniata</taxon>
        <taxon>Vertebrata</taxon>
        <taxon>Euteleostomi</taxon>
        <taxon>Actinopterygii</taxon>
        <taxon>Neopterygii</taxon>
        <taxon>Teleostei</taxon>
        <taxon>Neoteleostei</taxon>
        <taxon>Acanthomorphata</taxon>
        <taxon>Gobiaria</taxon>
        <taxon>Gobiiformes</taxon>
        <taxon>Gobioidei</taxon>
        <taxon>Gobiidae</taxon>
        <taxon>Gobionellinae</taxon>
        <taxon>Mugilogobius</taxon>
    </lineage>
</organism>
<dbReference type="InterPro" id="IPR022179">
    <property type="entry name" value="CFAP276"/>
</dbReference>
<protein>
    <recommendedName>
        <fullName evidence="3">Domain of unknown function with conserved HDNR motif domain-containing protein</fullName>
    </recommendedName>
</protein>
<reference evidence="2" key="1">
    <citation type="submission" date="2024-04" db="EMBL/GenBank/DDBJ databases">
        <title>Salinicola lusitanus LLJ914,a marine bacterium isolated from the Okinawa Trough.</title>
        <authorList>
            <person name="Li J."/>
        </authorList>
    </citation>
    <scope>NUCLEOTIDE SEQUENCE [LARGE SCALE GENOMIC DNA]</scope>
</reference>
<dbReference type="EMBL" id="JBBPFD010000491">
    <property type="protein sequence ID" value="KAK7878535.1"/>
    <property type="molecule type" value="Genomic_DNA"/>
</dbReference>
<evidence type="ECO:0000313" key="1">
    <source>
        <dbReference type="EMBL" id="KAK7878535.1"/>
    </source>
</evidence>
<dbReference type="Pfam" id="PF12494">
    <property type="entry name" value="DUF3695"/>
    <property type="match status" value="1"/>
</dbReference>
<evidence type="ECO:0000313" key="2">
    <source>
        <dbReference type="Proteomes" id="UP001460270"/>
    </source>
</evidence>
<evidence type="ECO:0008006" key="3">
    <source>
        <dbReference type="Google" id="ProtNLM"/>
    </source>
</evidence>
<sequence length="115" mass="14171">MFFIFQRRTFNIPTHLAQSEEPWSRLHDTATSSSFRRSTMYYDQQAPRDSLDFQLKTVYDHHKNFFWTKNQMICQRDTVCEEHRHAEKQDDKQAEQDQDIRRWVYPHRHSIHSIK</sequence>
<name>A0AAW0MFT2_9GOBI</name>
<proteinExistence type="predicted"/>
<keyword evidence="2" id="KW-1185">Reference proteome</keyword>
<comment type="caution">
    <text evidence="1">The sequence shown here is derived from an EMBL/GenBank/DDBJ whole genome shotgun (WGS) entry which is preliminary data.</text>
</comment>
<gene>
    <name evidence="1" type="ORF">WMY93_030371</name>
</gene>